<dbReference type="AlphaFoldDB" id="A0A2U3L8L2"/>
<dbReference type="SUPFAM" id="SSF49464">
    <property type="entry name" value="Carboxypeptidase regulatory domain-like"/>
    <property type="match status" value="1"/>
</dbReference>
<evidence type="ECO:0008006" key="5">
    <source>
        <dbReference type="Google" id="ProtNLM"/>
    </source>
</evidence>
<dbReference type="SUPFAM" id="SSF49503">
    <property type="entry name" value="Cupredoxins"/>
    <property type="match status" value="1"/>
</dbReference>
<keyword evidence="2" id="KW-0812">Transmembrane</keyword>
<reference evidence="4" key="1">
    <citation type="submission" date="2018-02" db="EMBL/GenBank/DDBJ databases">
        <authorList>
            <person name="Hausmann B."/>
        </authorList>
    </citation>
    <scope>NUCLEOTIDE SEQUENCE [LARGE SCALE GENOMIC DNA]</scope>
    <source>
        <strain evidence="4">Peat soil MAG SbA1</strain>
    </source>
</reference>
<keyword evidence="2" id="KW-1133">Transmembrane helix</keyword>
<dbReference type="InterPro" id="IPR008972">
    <property type="entry name" value="Cupredoxin"/>
</dbReference>
<dbReference type="Proteomes" id="UP000238701">
    <property type="component" value="Unassembled WGS sequence"/>
</dbReference>
<evidence type="ECO:0000256" key="2">
    <source>
        <dbReference type="SAM" id="Phobius"/>
    </source>
</evidence>
<evidence type="ECO:0000313" key="3">
    <source>
        <dbReference type="EMBL" id="SPF48247.1"/>
    </source>
</evidence>
<dbReference type="InterPro" id="IPR008969">
    <property type="entry name" value="CarboxyPept-like_regulatory"/>
</dbReference>
<keyword evidence="2" id="KW-0472">Membrane</keyword>
<gene>
    <name evidence="3" type="ORF">SBA1_820049</name>
</gene>
<name>A0A2U3L8L2_9BACT</name>
<feature type="transmembrane region" description="Helical" evidence="2">
    <location>
        <begin position="54"/>
        <end position="74"/>
    </location>
</feature>
<dbReference type="EMBL" id="OMOD01000180">
    <property type="protein sequence ID" value="SPF48247.1"/>
    <property type="molecule type" value="Genomic_DNA"/>
</dbReference>
<dbReference type="Gene3D" id="2.60.40.420">
    <property type="entry name" value="Cupredoxins - blue copper proteins"/>
    <property type="match status" value="1"/>
</dbReference>
<evidence type="ECO:0000313" key="4">
    <source>
        <dbReference type="Proteomes" id="UP000238701"/>
    </source>
</evidence>
<organism evidence="3 4">
    <name type="scientific">Candidatus Sulfotelmatobacter kueseliae</name>
    <dbReference type="NCBI Taxonomy" id="2042962"/>
    <lineage>
        <taxon>Bacteria</taxon>
        <taxon>Pseudomonadati</taxon>
        <taxon>Acidobacteriota</taxon>
        <taxon>Terriglobia</taxon>
        <taxon>Terriglobales</taxon>
        <taxon>Candidatus Korobacteraceae</taxon>
        <taxon>Candidatus Sulfotelmatobacter</taxon>
    </lineage>
</organism>
<dbReference type="Pfam" id="PF13620">
    <property type="entry name" value="CarboxypepD_reg"/>
    <property type="match status" value="1"/>
</dbReference>
<sequence>MNIEHPVEVRGRIRTSEKQVPRAGRILRSGSLGMTKPTVVTTYRKGDTMKSRTTWAGMMMISMLVLCGLIVLAACSKKEEAPAAGPTAEQPAATPIDPATVATINGTVKFDGTAPKAQKIDMSQDPGCKGMNEAENIAVAGGDLANVFVYVKDGLGSRTFDVPKDPVVLDQQGCRYHPHVLGVMVGQTVQIKNDDPTTHNIHPQPKDNREWNESQPPSSPAIEKTFAREEVMLPVKCNQHPWMKMYVNVVKNPFYAVTGKDGKYEIKGLPPGDYTLAFVHEKLGEQDQKITVAAKEAKTVDQTFKPSAD</sequence>
<proteinExistence type="predicted"/>
<evidence type="ECO:0000256" key="1">
    <source>
        <dbReference type="SAM" id="MobiDB-lite"/>
    </source>
</evidence>
<protein>
    <recommendedName>
        <fullName evidence="5">Rhamnogalacturonan lyase domain-containing protein</fullName>
    </recommendedName>
</protein>
<accession>A0A2U3L8L2</accession>
<feature type="region of interest" description="Disordered" evidence="1">
    <location>
        <begin position="193"/>
        <end position="220"/>
    </location>
</feature>